<dbReference type="Gene3D" id="3.30.1150.10">
    <property type="match status" value="1"/>
</dbReference>
<dbReference type="PANTHER" id="PTHR33446:SF2">
    <property type="entry name" value="PROTEIN TONB"/>
    <property type="match status" value="1"/>
</dbReference>
<dbReference type="Proteomes" id="UP000292298">
    <property type="component" value="Unassembled WGS sequence"/>
</dbReference>
<evidence type="ECO:0000256" key="10">
    <source>
        <dbReference type="SAM" id="MobiDB-lite"/>
    </source>
</evidence>
<keyword evidence="3" id="KW-0813">Transport</keyword>
<gene>
    <name evidence="13" type="ORF">EV698_0959</name>
</gene>
<accession>A0A4Q8D0G0</accession>
<dbReference type="RefSeq" id="WP_130502990.1">
    <property type="nucleotide sequence ID" value="NZ_SHLI01000001.1"/>
</dbReference>
<sequence length="283" mass="29701">MGARWPALVGVVVALIIHVAVVMVLLWHEPETGAQAPGTGGIKVGLGQTGGTPPGAEAVEPENAEADSAREPVESVEPAVTKPEDARTEAVKAEPVAPVAADADDPQIAVAVDERTGAEPVKPASAETAPTETTETATTAPAETASDEAPEEVVSDQVGESGSGDQSGQQVGEGTDREDDSGAGGDPGAKADYTDRIQAHLARHKEYPRRARQQRHEGTTQVTFTFNRAGEILDYRIGANSDHPILDRATRRMMERANPLPAMPDAVPGEQMTLTVPVAYRLR</sequence>
<feature type="compositionally biased region" description="Low complexity" evidence="10">
    <location>
        <begin position="123"/>
        <end position="144"/>
    </location>
</feature>
<comment type="similarity">
    <text evidence="2">Belongs to the TonB family.</text>
</comment>
<evidence type="ECO:0000256" key="7">
    <source>
        <dbReference type="ARBA" id="ARBA00022927"/>
    </source>
</evidence>
<dbReference type="InterPro" id="IPR006260">
    <property type="entry name" value="TonB/TolA_C"/>
</dbReference>
<dbReference type="PROSITE" id="PS52015">
    <property type="entry name" value="TONB_CTD"/>
    <property type="match status" value="1"/>
</dbReference>
<dbReference type="SUPFAM" id="SSF74653">
    <property type="entry name" value="TolA/TonB C-terminal domain"/>
    <property type="match status" value="1"/>
</dbReference>
<evidence type="ECO:0000256" key="1">
    <source>
        <dbReference type="ARBA" id="ARBA00004383"/>
    </source>
</evidence>
<dbReference type="EMBL" id="SHLI01000001">
    <property type="protein sequence ID" value="RZU98700.1"/>
    <property type="molecule type" value="Genomic_DNA"/>
</dbReference>
<dbReference type="InterPro" id="IPR037682">
    <property type="entry name" value="TonB_C"/>
</dbReference>
<name>A0A4Q8D0G0_9GAMM</name>
<feature type="domain" description="TonB C-terminal" evidence="12">
    <location>
        <begin position="192"/>
        <end position="283"/>
    </location>
</feature>
<evidence type="ECO:0000256" key="3">
    <source>
        <dbReference type="ARBA" id="ARBA00022448"/>
    </source>
</evidence>
<feature type="region of interest" description="Disordered" evidence="10">
    <location>
        <begin position="48"/>
        <end position="101"/>
    </location>
</feature>
<feature type="region of interest" description="Disordered" evidence="10">
    <location>
        <begin position="115"/>
        <end position="191"/>
    </location>
</feature>
<dbReference type="Pfam" id="PF03544">
    <property type="entry name" value="TonB_C"/>
    <property type="match status" value="1"/>
</dbReference>
<feature type="compositionally biased region" description="Low complexity" evidence="10">
    <location>
        <begin position="155"/>
        <end position="173"/>
    </location>
</feature>
<dbReference type="PANTHER" id="PTHR33446">
    <property type="entry name" value="PROTEIN TONB-RELATED"/>
    <property type="match status" value="1"/>
</dbReference>
<dbReference type="GO" id="GO:0055085">
    <property type="term" value="P:transmembrane transport"/>
    <property type="evidence" value="ECO:0007669"/>
    <property type="project" value="InterPro"/>
</dbReference>
<evidence type="ECO:0000256" key="4">
    <source>
        <dbReference type="ARBA" id="ARBA00022475"/>
    </source>
</evidence>
<dbReference type="GO" id="GO:0015031">
    <property type="term" value="P:protein transport"/>
    <property type="evidence" value="ECO:0007669"/>
    <property type="project" value="UniProtKB-KW"/>
</dbReference>
<evidence type="ECO:0000313" key="13">
    <source>
        <dbReference type="EMBL" id="RZU98700.1"/>
    </source>
</evidence>
<feature type="compositionally biased region" description="Basic and acidic residues" evidence="10">
    <location>
        <begin position="82"/>
        <end position="92"/>
    </location>
</feature>
<feature type="transmembrane region" description="Helical" evidence="11">
    <location>
        <begin position="7"/>
        <end position="27"/>
    </location>
</feature>
<keyword evidence="8 11" id="KW-1133">Transmembrane helix</keyword>
<proteinExistence type="inferred from homology"/>
<keyword evidence="6 11" id="KW-0812">Transmembrane</keyword>
<evidence type="ECO:0000256" key="9">
    <source>
        <dbReference type="ARBA" id="ARBA00023136"/>
    </source>
</evidence>
<evidence type="ECO:0000256" key="8">
    <source>
        <dbReference type="ARBA" id="ARBA00022989"/>
    </source>
</evidence>
<dbReference type="InterPro" id="IPR051045">
    <property type="entry name" value="TonB-dependent_transducer"/>
</dbReference>
<feature type="compositionally biased region" description="Acidic residues" evidence="10">
    <location>
        <begin position="145"/>
        <end position="154"/>
    </location>
</feature>
<evidence type="ECO:0000256" key="5">
    <source>
        <dbReference type="ARBA" id="ARBA00022519"/>
    </source>
</evidence>
<evidence type="ECO:0000256" key="11">
    <source>
        <dbReference type="SAM" id="Phobius"/>
    </source>
</evidence>
<dbReference type="OrthoDB" id="6077935at2"/>
<dbReference type="NCBIfam" id="TIGR01352">
    <property type="entry name" value="tonB_Cterm"/>
    <property type="match status" value="1"/>
</dbReference>
<dbReference type="GO" id="GO:0098797">
    <property type="term" value="C:plasma membrane protein complex"/>
    <property type="evidence" value="ECO:0007669"/>
    <property type="project" value="TreeGrafter"/>
</dbReference>
<keyword evidence="14" id="KW-1185">Reference proteome</keyword>
<dbReference type="GO" id="GO:0031992">
    <property type="term" value="F:energy transducer activity"/>
    <property type="evidence" value="ECO:0007669"/>
    <property type="project" value="TreeGrafter"/>
</dbReference>
<evidence type="ECO:0000256" key="6">
    <source>
        <dbReference type="ARBA" id="ARBA00022692"/>
    </source>
</evidence>
<reference evidence="13 14" key="1">
    <citation type="submission" date="2019-02" db="EMBL/GenBank/DDBJ databases">
        <title>Genomic Encyclopedia of Type Strains, Phase IV (KMG-IV): sequencing the most valuable type-strain genomes for metagenomic binning, comparative biology and taxonomic classification.</title>
        <authorList>
            <person name="Goeker M."/>
        </authorList>
    </citation>
    <scope>NUCLEOTIDE SEQUENCE [LARGE SCALE GENOMIC DNA]</scope>
    <source>
        <strain evidence="13 14">DSM 21056</strain>
    </source>
</reference>
<protein>
    <submittedName>
        <fullName evidence="13">Outer membrane transport energization protein TonB</fullName>
    </submittedName>
</protein>
<keyword evidence="4" id="KW-1003">Cell membrane</keyword>
<dbReference type="AlphaFoldDB" id="A0A4Q8D0G0"/>
<evidence type="ECO:0000256" key="2">
    <source>
        <dbReference type="ARBA" id="ARBA00006555"/>
    </source>
</evidence>
<keyword evidence="9 11" id="KW-0472">Membrane</keyword>
<evidence type="ECO:0000259" key="12">
    <source>
        <dbReference type="PROSITE" id="PS52015"/>
    </source>
</evidence>
<keyword evidence="7" id="KW-0653">Protein transport</keyword>
<evidence type="ECO:0000313" key="14">
    <source>
        <dbReference type="Proteomes" id="UP000292298"/>
    </source>
</evidence>
<comment type="caution">
    <text evidence="13">The sequence shown here is derived from an EMBL/GenBank/DDBJ whole genome shotgun (WGS) entry which is preliminary data.</text>
</comment>
<organism evidence="13 14">
    <name type="scientific">Spiribacter vilamensis</name>
    <dbReference type="NCBI Taxonomy" id="531306"/>
    <lineage>
        <taxon>Bacteria</taxon>
        <taxon>Pseudomonadati</taxon>
        <taxon>Pseudomonadota</taxon>
        <taxon>Gammaproteobacteria</taxon>
        <taxon>Chromatiales</taxon>
        <taxon>Ectothiorhodospiraceae</taxon>
        <taxon>Spiribacter</taxon>
    </lineage>
</organism>
<keyword evidence="5" id="KW-0997">Cell inner membrane</keyword>
<comment type="subcellular location">
    <subcellularLocation>
        <location evidence="1">Cell inner membrane</location>
        <topology evidence="1">Single-pass membrane protein</topology>
        <orientation evidence="1">Periplasmic side</orientation>
    </subcellularLocation>
</comment>